<dbReference type="PANTHER" id="PTHR12756:SF9">
    <property type="entry name" value="CYTOSOLIC CARBOXYPEPTIDASE 6"/>
    <property type="match status" value="1"/>
</dbReference>
<evidence type="ECO:0000256" key="2">
    <source>
        <dbReference type="ARBA" id="ARBA00022645"/>
    </source>
</evidence>
<dbReference type="AlphaFoldDB" id="A0A3Q1GY85"/>
<dbReference type="Ensembl" id="ENSAPOT00000033904.1">
    <property type="protein sequence ID" value="ENSAPOP00000032402.1"/>
    <property type="gene ID" value="ENSAPOG00000020240.1"/>
</dbReference>
<name>A0A3Q1GY85_9TELE</name>
<dbReference type="InterPro" id="IPR040626">
    <property type="entry name" value="Pepdidase_M14_N"/>
</dbReference>
<dbReference type="Gene3D" id="2.60.40.3120">
    <property type="match status" value="1"/>
</dbReference>
<reference evidence="4" key="2">
    <citation type="submission" date="2025-09" db="UniProtKB">
        <authorList>
            <consortium name="Ensembl"/>
        </authorList>
    </citation>
    <scope>IDENTIFICATION</scope>
</reference>
<keyword evidence="2" id="KW-0645">Protease</keyword>
<dbReference type="STRING" id="80966.ENSAPOP00000032402"/>
<dbReference type="Pfam" id="PF18027">
    <property type="entry name" value="Pepdidase_M14_N"/>
    <property type="match status" value="1"/>
</dbReference>
<keyword evidence="5" id="KW-1185">Reference proteome</keyword>
<dbReference type="Proteomes" id="UP000257200">
    <property type="component" value="Unplaced"/>
</dbReference>
<sequence length="177" mass="19758">MEENTARDVETGSEAGGEDALVGNVNKLMVSPPGYTGVPRKGHLVFDACFESGNLGRVDYISEFEFDLFIRPDTCNPRFRVWFNFTVENVRETQVSVPWSCAKLCYRDISGFQGRTGLLECFIQLSLANSQPEPREWGTVKARDIGSEMAILKECKLVKQIWSASISLAALWKLASP</sequence>
<evidence type="ECO:0000313" key="5">
    <source>
        <dbReference type="Proteomes" id="UP000257200"/>
    </source>
</evidence>
<organism evidence="4 5">
    <name type="scientific">Acanthochromis polyacanthus</name>
    <name type="common">spiny chromis</name>
    <dbReference type="NCBI Taxonomy" id="80966"/>
    <lineage>
        <taxon>Eukaryota</taxon>
        <taxon>Metazoa</taxon>
        <taxon>Chordata</taxon>
        <taxon>Craniata</taxon>
        <taxon>Vertebrata</taxon>
        <taxon>Euteleostomi</taxon>
        <taxon>Actinopterygii</taxon>
        <taxon>Neopterygii</taxon>
        <taxon>Teleostei</taxon>
        <taxon>Neoteleostei</taxon>
        <taxon>Acanthomorphata</taxon>
        <taxon>Ovalentaria</taxon>
        <taxon>Pomacentridae</taxon>
        <taxon>Acanthochromis</taxon>
    </lineage>
</organism>
<keyword evidence="2" id="KW-0378">Hydrolase</keyword>
<dbReference type="InParanoid" id="A0A3Q1GY85"/>
<evidence type="ECO:0000256" key="1">
    <source>
        <dbReference type="ARBA" id="ARBA00001947"/>
    </source>
</evidence>
<comment type="cofactor">
    <cofactor evidence="1">
        <name>Zn(2+)</name>
        <dbReference type="ChEBI" id="CHEBI:29105"/>
    </cofactor>
</comment>
<reference evidence="4" key="1">
    <citation type="submission" date="2025-08" db="UniProtKB">
        <authorList>
            <consortium name="Ensembl"/>
        </authorList>
    </citation>
    <scope>IDENTIFICATION</scope>
</reference>
<keyword evidence="2" id="KW-0121">Carboxypeptidase</keyword>
<dbReference type="GeneTree" id="ENSGT00940000155042"/>
<proteinExistence type="predicted"/>
<feature type="domain" description="Cytosolic carboxypeptidase N-terminal" evidence="3">
    <location>
        <begin position="47"/>
        <end position="97"/>
    </location>
</feature>
<dbReference type="InterPro" id="IPR050821">
    <property type="entry name" value="Cytosolic_carboxypeptidase"/>
</dbReference>
<dbReference type="PANTHER" id="PTHR12756">
    <property type="entry name" value="CYTOSOLIC CARBOXYPEPTIDASE"/>
    <property type="match status" value="1"/>
</dbReference>
<evidence type="ECO:0000259" key="3">
    <source>
        <dbReference type="Pfam" id="PF18027"/>
    </source>
</evidence>
<accession>A0A3Q1GY85</accession>
<dbReference type="GO" id="GO:0004180">
    <property type="term" value="F:carboxypeptidase activity"/>
    <property type="evidence" value="ECO:0007669"/>
    <property type="project" value="UniProtKB-KW"/>
</dbReference>
<protein>
    <submittedName>
        <fullName evidence="4">AGBL carboxypeptidase 4</fullName>
    </submittedName>
</protein>
<evidence type="ECO:0000313" key="4">
    <source>
        <dbReference type="Ensembl" id="ENSAPOP00000032402.1"/>
    </source>
</evidence>